<accession>A0A4Y8QYU6</accession>
<dbReference type="EMBL" id="SOZH01000009">
    <property type="protein sequence ID" value="TFF06582.1"/>
    <property type="molecule type" value="Genomic_DNA"/>
</dbReference>
<reference evidence="1 2" key="1">
    <citation type="submission" date="2019-03" db="EMBL/GenBank/DDBJ databases">
        <title>Cellulosimicrobium funkei JCM14302 Assembly.</title>
        <authorList>
            <person name="Dou T."/>
        </authorList>
    </citation>
    <scope>NUCLEOTIDE SEQUENCE [LARGE SCALE GENOMIC DNA]</scope>
    <source>
        <strain evidence="1 2">JCM 14302</strain>
    </source>
</reference>
<dbReference type="Proteomes" id="UP000298003">
    <property type="component" value="Unassembled WGS sequence"/>
</dbReference>
<dbReference type="AlphaFoldDB" id="A0A4Y8QYU6"/>
<protein>
    <submittedName>
        <fullName evidence="1">Type II toxin-antitoxin system Phd/YefM family antitoxin</fullName>
    </submittedName>
</protein>
<keyword evidence="2" id="KW-1185">Reference proteome</keyword>
<name>A0A4Y8QYU6_9MICO</name>
<dbReference type="RefSeq" id="WP_128957430.1">
    <property type="nucleotide sequence ID" value="NZ_SOZH01000009.1"/>
</dbReference>
<dbReference type="GeneID" id="95685913"/>
<evidence type="ECO:0000313" key="1">
    <source>
        <dbReference type="EMBL" id="TFF06582.1"/>
    </source>
</evidence>
<comment type="caution">
    <text evidence="1">The sequence shown here is derived from an EMBL/GenBank/DDBJ whole genome shotgun (WGS) entry which is preliminary data.</text>
</comment>
<evidence type="ECO:0000313" key="2">
    <source>
        <dbReference type="Proteomes" id="UP000298003"/>
    </source>
</evidence>
<sequence>MSASTVEQRVKFSDLSRDSKAVAAAADRGPVTITRRDGDELVLMRKAEADADRAGLALAAQIVAVAVSDWPSSFAARLREPFPWMIFLSDAEQEAFTDDLVRTARACASVAQFEPLSTVIHAWMSTAQAKAAGWDRTEYVWLDEQVEVERPDGGE</sequence>
<gene>
    <name evidence="1" type="ORF">E1O70_15590</name>
</gene>
<proteinExistence type="predicted"/>
<organism evidence="1 2">
    <name type="scientific">Cellulosimicrobium funkei</name>
    <dbReference type="NCBI Taxonomy" id="264251"/>
    <lineage>
        <taxon>Bacteria</taxon>
        <taxon>Bacillati</taxon>
        <taxon>Actinomycetota</taxon>
        <taxon>Actinomycetes</taxon>
        <taxon>Micrococcales</taxon>
        <taxon>Promicromonosporaceae</taxon>
        <taxon>Cellulosimicrobium</taxon>
    </lineage>
</organism>